<gene>
    <name evidence="5" type="ORF">LRS13_15950</name>
</gene>
<organism evidence="5 6">
    <name type="scientific">Svornostia abyssi</name>
    <dbReference type="NCBI Taxonomy" id="2898438"/>
    <lineage>
        <taxon>Bacteria</taxon>
        <taxon>Bacillati</taxon>
        <taxon>Actinomycetota</taxon>
        <taxon>Thermoleophilia</taxon>
        <taxon>Solirubrobacterales</taxon>
        <taxon>Baekduiaceae</taxon>
        <taxon>Svornostia</taxon>
    </lineage>
</organism>
<keyword evidence="3" id="KW-0804">Transcription</keyword>
<keyword evidence="1" id="KW-0805">Transcription regulation</keyword>
<proteinExistence type="predicted"/>
<evidence type="ECO:0000256" key="1">
    <source>
        <dbReference type="ARBA" id="ARBA00023015"/>
    </source>
</evidence>
<dbReference type="Gene3D" id="1.10.10.10">
    <property type="entry name" value="Winged helix-like DNA-binding domain superfamily/Winged helix DNA-binding domain"/>
    <property type="match status" value="1"/>
</dbReference>
<reference evidence="6" key="1">
    <citation type="submission" date="2021-11" db="EMBL/GenBank/DDBJ databases">
        <title>Cultivation dependent microbiological survey of springs from the worlds oldest radium mine currently devoted to the extraction of radon-saturated water.</title>
        <authorList>
            <person name="Kapinusova G."/>
            <person name="Smrhova T."/>
            <person name="Strejcek M."/>
            <person name="Suman J."/>
            <person name="Jani K."/>
            <person name="Pajer P."/>
            <person name="Uhlik O."/>
        </authorList>
    </citation>
    <scope>NUCLEOTIDE SEQUENCE [LARGE SCALE GENOMIC DNA]</scope>
    <source>
        <strain evidence="6">J379</strain>
    </source>
</reference>
<dbReference type="PANTHER" id="PTHR43132:SF6">
    <property type="entry name" value="HTH-TYPE TRANSCRIPTIONAL REPRESSOR CZRA"/>
    <property type="match status" value="1"/>
</dbReference>
<evidence type="ECO:0000313" key="5">
    <source>
        <dbReference type="EMBL" id="UUY02202.1"/>
    </source>
</evidence>
<dbReference type="InterPro" id="IPR036388">
    <property type="entry name" value="WH-like_DNA-bd_sf"/>
</dbReference>
<name>A0ABY5PCD1_9ACTN</name>
<evidence type="ECO:0000259" key="4">
    <source>
        <dbReference type="PROSITE" id="PS50987"/>
    </source>
</evidence>
<dbReference type="InterPro" id="IPR036390">
    <property type="entry name" value="WH_DNA-bd_sf"/>
</dbReference>
<evidence type="ECO:0000256" key="2">
    <source>
        <dbReference type="ARBA" id="ARBA00023125"/>
    </source>
</evidence>
<dbReference type="EMBL" id="CP088295">
    <property type="protein sequence ID" value="UUY02202.1"/>
    <property type="molecule type" value="Genomic_DNA"/>
</dbReference>
<dbReference type="RefSeq" id="WP_353862735.1">
    <property type="nucleotide sequence ID" value="NZ_CP088295.1"/>
</dbReference>
<evidence type="ECO:0000313" key="6">
    <source>
        <dbReference type="Proteomes" id="UP001058860"/>
    </source>
</evidence>
<accession>A0ABY5PCD1</accession>
<dbReference type="Proteomes" id="UP001058860">
    <property type="component" value="Chromosome"/>
</dbReference>
<dbReference type="PANTHER" id="PTHR43132">
    <property type="entry name" value="ARSENICAL RESISTANCE OPERON REPRESSOR ARSR-RELATED"/>
    <property type="match status" value="1"/>
</dbReference>
<feature type="domain" description="HTH arsR-type" evidence="4">
    <location>
        <begin position="26"/>
        <end position="118"/>
    </location>
</feature>
<keyword evidence="2" id="KW-0238">DNA-binding</keyword>
<dbReference type="Pfam" id="PF01022">
    <property type="entry name" value="HTH_5"/>
    <property type="match status" value="1"/>
</dbReference>
<dbReference type="NCBIfam" id="NF033788">
    <property type="entry name" value="HTH_metalloreg"/>
    <property type="match status" value="1"/>
</dbReference>
<dbReference type="PROSITE" id="PS50987">
    <property type="entry name" value="HTH_ARSR_2"/>
    <property type="match status" value="1"/>
</dbReference>
<protein>
    <submittedName>
        <fullName evidence="5">Metalloregulator ArsR/SmtB family transcription factor</fullName>
    </submittedName>
</protein>
<dbReference type="SMART" id="SM00418">
    <property type="entry name" value="HTH_ARSR"/>
    <property type="match status" value="1"/>
</dbReference>
<dbReference type="InterPro" id="IPR001845">
    <property type="entry name" value="HTH_ArsR_DNA-bd_dom"/>
</dbReference>
<sequence>MADETCELLCLDTVKAERLRHDLPGLDALTSAAEAGKALSDPTRLRLALALRDGGEMCVCDLAWVSERQDKLVSHHLRQLRGAGLACSRKDGRMVLYSLTGRGEALLAALTAAAGVAR</sequence>
<dbReference type="SUPFAM" id="SSF46785">
    <property type="entry name" value="Winged helix' DNA-binding domain"/>
    <property type="match status" value="1"/>
</dbReference>
<evidence type="ECO:0000256" key="3">
    <source>
        <dbReference type="ARBA" id="ARBA00023163"/>
    </source>
</evidence>
<dbReference type="InterPro" id="IPR051011">
    <property type="entry name" value="Metal_resp_trans_reg"/>
</dbReference>
<dbReference type="InterPro" id="IPR011991">
    <property type="entry name" value="ArsR-like_HTH"/>
</dbReference>
<dbReference type="CDD" id="cd00090">
    <property type="entry name" value="HTH_ARSR"/>
    <property type="match status" value="1"/>
</dbReference>
<keyword evidence="6" id="KW-1185">Reference proteome</keyword>
<dbReference type="PRINTS" id="PR00778">
    <property type="entry name" value="HTHARSR"/>
</dbReference>